<keyword evidence="5" id="KW-0489">Methyltransferase</keyword>
<proteinExistence type="inferred from homology"/>
<dbReference type="PROSITE" id="PS01279">
    <property type="entry name" value="PCMT"/>
    <property type="match status" value="1"/>
</dbReference>
<dbReference type="NCBIfam" id="NF001453">
    <property type="entry name" value="PRK00312.1"/>
    <property type="match status" value="1"/>
</dbReference>
<dbReference type="CDD" id="cd02440">
    <property type="entry name" value="AdoMet_MTases"/>
    <property type="match status" value="1"/>
</dbReference>
<dbReference type="AlphaFoldDB" id="X1L574"/>
<dbReference type="InterPro" id="IPR000682">
    <property type="entry name" value="PCMT"/>
</dbReference>
<gene>
    <name evidence="8" type="ORF">S06H3_16051</name>
</gene>
<comment type="subcellular location">
    <subcellularLocation>
        <location evidence="1">Cytoplasm</location>
    </subcellularLocation>
</comment>
<name>X1L574_9ZZZZ</name>
<dbReference type="GO" id="GO:0032259">
    <property type="term" value="P:methylation"/>
    <property type="evidence" value="ECO:0007669"/>
    <property type="project" value="UniProtKB-KW"/>
</dbReference>
<dbReference type="FunFam" id="3.40.50.150:FF:000010">
    <property type="entry name" value="Protein-L-isoaspartate O-methyltransferase"/>
    <property type="match status" value="1"/>
</dbReference>
<dbReference type="PANTHER" id="PTHR11579:SF0">
    <property type="entry name" value="PROTEIN-L-ISOASPARTATE(D-ASPARTATE) O-METHYLTRANSFERASE"/>
    <property type="match status" value="1"/>
</dbReference>
<accession>X1L574</accession>
<feature type="non-terminal residue" evidence="8">
    <location>
        <position position="159"/>
    </location>
</feature>
<dbReference type="Gene3D" id="3.40.50.150">
    <property type="entry name" value="Vaccinia Virus protein VP39"/>
    <property type="match status" value="1"/>
</dbReference>
<comment type="caution">
    <text evidence="8">The sequence shown here is derived from an EMBL/GenBank/DDBJ whole genome shotgun (WGS) entry which is preliminary data.</text>
</comment>
<evidence type="ECO:0000256" key="1">
    <source>
        <dbReference type="ARBA" id="ARBA00004496"/>
    </source>
</evidence>
<dbReference type="EC" id="2.1.1.77" evidence="3"/>
<evidence type="ECO:0000256" key="7">
    <source>
        <dbReference type="ARBA" id="ARBA00022691"/>
    </source>
</evidence>
<organism evidence="8">
    <name type="scientific">marine sediment metagenome</name>
    <dbReference type="NCBI Taxonomy" id="412755"/>
    <lineage>
        <taxon>unclassified sequences</taxon>
        <taxon>metagenomes</taxon>
        <taxon>ecological metagenomes</taxon>
    </lineage>
</organism>
<evidence type="ECO:0000256" key="3">
    <source>
        <dbReference type="ARBA" id="ARBA00011890"/>
    </source>
</evidence>
<evidence type="ECO:0000313" key="8">
    <source>
        <dbReference type="EMBL" id="GAI14482.1"/>
    </source>
</evidence>
<dbReference type="InterPro" id="IPR029063">
    <property type="entry name" value="SAM-dependent_MTases_sf"/>
</dbReference>
<sequence length="159" mass="17276">MRTAVSFLFFLCPPGLRNFAYYDQPLPVGQGQTISQPYIVALMTELLLLKGDEKVLEIGTGSGYQAAILAEIAGEVYTIEILPVLAQKAESLLNQLGYKNIKVRCGDGYQGWPEQAPFDAIIVTCAPPNIPQALIDQLADGGRLVIPLGEEVQELKVLT</sequence>
<keyword evidence="6" id="KW-0808">Transferase</keyword>
<evidence type="ECO:0000256" key="4">
    <source>
        <dbReference type="ARBA" id="ARBA00022490"/>
    </source>
</evidence>
<dbReference type="NCBIfam" id="TIGR00080">
    <property type="entry name" value="pimt"/>
    <property type="match status" value="1"/>
</dbReference>
<dbReference type="GO" id="GO:0005737">
    <property type="term" value="C:cytoplasm"/>
    <property type="evidence" value="ECO:0007669"/>
    <property type="project" value="UniProtKB-SubCell"/>
</dbReference>
<comment type="similarity">
    <text evidence="2">Belongs to the methyltransferase superfamily. L-isoaspartyl/D-aspartyl protein methyltransferase family.</text>
</comment>
<dbReference type="PANTHER" id="PTHR11579">
    <property type="entry name" value="PROTEIN-L-ISOASPARTATE O-METHYLTRANSFERASE"/>
    <property type="match status" value="1"/>
</dbReference>
<dbReference type="SUPFAM" id="SSF53335">
    <property type="entry name" value="S-adenosyl-L-methionine-dependent methyltransferases"/>
    <property type="match status" value="1"/>
</dbReference>
<evidence type="ECO:0000256" key="5">
    <source>
        <dbReference type="ARBA" id="ARBA00022603"/>
    </source>
</evidence>
<evidence type="ECO:0000256" key="2">
    <source>
        <dbReference type="ARBA" id="ARBA00005369"/>
    </source>
</evidence>
<evidence type="ECO:0000256" key="6">
    <source>
        <dbReference type="ARBA" id="ARBA00022679"/>
    </source>
</evidence>
<keyword evidence="4" id="KW-0963">Cytoplasm</keyword>
<dbReference type="GO" id="GO:0004719">
    <property type="term" value="F:protein-L-isoaspartate (D-aspartate) O-methyltransferase activity"/>
    <property type="evidence" value="ECO:0007669"/>
    <property type="project" value="UniProtKB-EC"/>
</dbReference>
<reference evidence="8" key="1">
    <citation type="journal article" date="2014" name="Front. Microbiol.">
        <title>High frequency of phylogenetically diverse reductive dehalogenase-homologous genes in deep subseafloor sedimentary metagenomes.</title>
        <authorList>
            <person name="Kawai M."/>
            <person name="Futagami T."/>
            <person name="Toyoda A."/>
            <person name="Takaki Y."/>
            <person name="Nishi S."/>
            <person name="Hori S."/>
            <person name="Arai W."/>
            <person name="Tsubouchi T."/>
            <person name="Morono Y."/>
            <person name="Uchiyama I."/>
            <person name="Ito T."/>
            <person name="Fujiyama A."/>
            <person name="Inagaki F."/>
            <person name="Takami H."/>
        </authorList>
    </citation>
    <scope>NUCLEOTIDE SEQUENCE</scope>
    <source>
        <strain evidence="8">Expedition CK06-06</strain>
    </source>
</reference>
<dbReference type="EMBL" id="BARV01007924">
    <property type="protein sequence ID" value="GAI14482.1"/>
    <property type="molecule type" value="Genomic_DNA"/>
</dbReference>
<dbReference type="Pfam" id="PF01135">
    <property type="entry name" value="PCMT"/>
    <property type="match status" value="1"/>
</dbReference>
<protein>
    <recommendedName>
        <fullName evidence="3">protein-L-isoaspartate(D-aspartate) O-methyltransferase</fullName>
        <ecNumber evidence="3">2.1.1.77</ecNumber>
    </recommendedName>
</protein>
<keyword evidence="7" id="KW-0949">S-adenosyl-L-methionine</keyword>